<keyword evidence="1" id="KW-0732">Signal</keyword>
<dbReference type="AGR" id="WB:WBGene00012429"/>
<sequence length="161" mass="18470">MKSVVPFFLFPLFLIINVVLSADNILMPFERFQYDLALFLPVVKQEVEFAELSNLTDDQAFEQLKTFFPSLQQRIQELRNTGLIADELRVKNKEAIDKMCGQGHRFGYLLVSAKLTKMNEVLNTKKITAANNSKMLSGIYTELKNWELSSKAPCHRLHTGK</sequence>
<dbReference type="UCSC" id="Y11D7A.5">
    <property type="organism name" value="c. elegans"/>
</dbReference>
<dbReference type="OrthoDB" id="5825554at2759"/>
<keyword evidence="3" id="KW-1185">Reference proteome</keyword>
<dbReference type="WormBase" id="Y11D7A.5">
    <property type="protein sequence ID" value="CE20188"/>
    <property type="gene ID" value="WBGene00012429"/>
</dbReference>
<accession>Q9XWQ8</accession>
<dbReference type="InParanoid" id="Q9XWQ8"/>
<dbReference type="Bgee" id="WBGene00012429">
    <property type="expression patterns" value="Expressed in embryo and 3 other cell types or tissues"/>
</dbReference>
<name>Q9XWQ8_CAEEL</name>
<evidence type="ECO:0000313" key="4">
    <source>
        <dbReference type="WormBase" id="Y11D7A.5"/>
    </source>
</evidence>
<dbReference type="AlphaFoldDB" id="Q9XWQ8"/>
<evidence type="ECO:0000313" key="2">
    <source>
        <dbReference type="EMBL" id="CAA21590.1"/>
    </source>
</evidence>
<dbReference type="CTD" id="189430"/>
<dbReference type="GeneID" id="189430"/>
<reference evidence="2 3" key="1">
    <citation type="journal article" date="1998" name="Science">
        <title>Genome sequence of the nematode C. elegans: a platform for investigating biology.</title>
        <authorList>
            <consortium name="The C. elegans sequencing consortium"/>
            <person name="Sulson J.E."/>
            <person name="Waterston R."/>
        </authorList>
    </citation>
    <scope>NUCLEOTIDE SEQUENCE [LARGE SCALE GENOMIC DNA]</scope>
    <source>
        <strain evidence="2 3">Bristol N2</strain>
    </source>
</reference>
<feature type="signal peptide" evidence="1">
    <location>
        <begin position="1"/>
        <end position="21"/>
    </location>
</feature>
<gene>
    <name evidence="2" type="ORF">CELE_Y11D7A.5</name>
    <name evidence="2 4" type="ORF">Y11D7A.5</name>
</gene>
<dbReference type="FunCoup" id="Q9XWQ8">
    <property type="interactions" value="1554"/>
</dbReference>
<dbReference type="OMA" id="DKMCGQG"/>
<evidence type="ECO:0007829" key="5">
    <source>
        <dbReference type="PeptideAtlas" id="Q9XWQ8"/>
    </source>
</evidence>
<dbReference type="STRING" id="6239.Y11D7A.5.1"/>
<dbReference type="PIR" id="T26469">
    <property type="entry name" value="T26469"/>
</dbReference>
<dbReference type="eggNOG" id="ENOG502THSR">
    <property type="taxonomic scope" value="Eukaryota"/>
</dbReference>
<feature type="chain" id="PRO_5004337000" evidence="1">
    <location>
        <begin position="22"/>
        <end position="161"/>
    </location>
</feature>
<dbReference type="RefSeq" id="NP_501610.1">
    <property type="nucleotide sequence ID" value="NM_069209.5"/>
</dbReference>
<dbReference type="HOGENOM" id="CLU_1645308_0_0_1"/>
<protein>
    <submittedName>
        <fullName evidence="2">DUF148 domain-containing protein</fullName>
    </submittedName>
</protein>
<dbReference type="Proteomes" id="UP000001940">
    <property type="component" value="Chromosome IV"/>
</dbReference>
<dbReference type="EMBL" id="BX284604">
    <property type="protein sequence ID" value="CAA21590.1"/>
    <property type="molecule type" value="Genomic_DNA"/>
</dbReference>
<dbReference type="KEGG" id="cel:CELE_Y11D7A.5"/>
<keyword evidence="5" id="KW-1267">Proteomics identification</keyword>
<organism evidence="2 3">
    <name type="scientific">Caenorhabditis elegans</name>
    <dbReference type="NCBI Taxonomy" id="6239"/>
    <lineage>
        <taxon>Eukaryota</taxon>
        <taxon>Metazoa</taxon>
        <taxon>Ecdysozoa</taxon>
        <taxon>Nematoda</taxon>
        <taxon>Chromadorea</taxon>
        <taxon>Rhabditida</taxon>
        <taxon>Rhabditina</taxon>
        <taxon>Rhabditomorpha</taxon>
        <taxon>Rhabditoidea</taxon>
        <taxon>Rhabditidae</taxon>
        <taxon>Peloderinae</taxon>
        <taxon>Caenorhabditis</taxon>
    </lineage>
</organism>
<dbReference type="PaxDb" id="6239-Y11D7A.5"/>
<evidence type="ECO:0000313" key="3">
    <source>
        <dbReference type="Proteomes" id="UP000001940"/>
    </source>
</evidence>
<evidence type="ECO:0000256" key="1">
    <source>
        <dbReference type="SAM" id="SignalP"/>
    </source>
</evidence>
<proteinExistence type="evidence at protein level"/>
<dbReference type="PeptideAtlas" id="Q9XWQ8"/>